<dbReference type="AlphaFoldDB" id="A0AAD7N177"/>
<sequence length="319" mass="35543">RFHVLGNVLRVIIAVVLSPFSLLSEHGPEEADDHVRPGWLVNFAVLPDSVLSTAKGGGSGQYEVTGLSPTWVVEATIERGRLKTSRQIAFSKMIADVGYTALSYPMESAIVLAKKQGFVPEAPKAGLPLPRPDQRLISDYLLELYCSATGPNGNPNRIEYIWLDERCLSDDAQQDNEETSKTQRSIELGKLADIFRGATQVAVFCHEENCDHTTLQCTWGQRLFTLPEILHAEKVLRLTRSVQRDGMTAKFVDMEGYKFREAMQTNAAKHNKWHSFAMFQHFVNAGSIPWQQAIHALIVEAIRRDEAGISTTTSISGKF</sequence>
<feature type="chain" id="PRO_5042120048" description="Heterokaryon incompatibility domain-containing protein" evidence="1">
    <location>
        <begin position="25"/>
        <end position="319"/>
    </location>
</feature>
<feature type="signal peptide" evidence="1">
    <location>
        <begin position="1"/>
        <end position="24"/>
    </location>
</feature>
<evidence type="ECO:0000313" key="2">
    <source>
        <dbReference type="EMBL" id="KAJ7741354.1"/>
    </source>
</evidence>
<name>A0AAD7N177_9AGAR</name>
<evidence type="ECO:0000256" key="1">
    <source>
        <dbReference type="SAM" id="SignalP"/>
    </source>
</evidence>
<dbReference type="EMBL" id="JARKIB010000099">
    <property type="protein sequence ID" value="KAJ7741354.1"/>
    <property type="molecule type" value="Genomic_DNA"/>
</dbReference>
<keyword evidence="1" id="KW-0732">Signal</keyword>
<organism evidence="2 3">
    <name type="scientific">Mycena metata</name>
    <dbReference type="NCBI Taxonomy" id="1033252"/>
    <lineage>
        <taxon>Eukaryota</taxon>
        <taxon>Fungi</taxon>
        <taxon>Dikarya</taxon>
        <taxon>Basidiomycota</taxon>
        <taxon>Agaricomycotina</taxon>
        <taxon>Agaricomycetes</taxon>
        <taxon>Agaricomycetidae</taxon>
        <taxon>Agaricales</taxon>
        <taxon>Marasmiineae</taxon>
        <taxon>Mycenaceae</taxon>
        <taxon>Mycena</taxon>
    </lineage>
</organism>
<keyword evidence="3" id="KW-1185">Reference proteome</keyword>
<accession>A0AAD7N177</accession>
<evidence type="ECO:0008006" key="4">
    <source>
        <dbReference type="Google" id="ProtNLM"/>
    </source>
</evidence>
<proteinExistence type="predicted"/>
<feature type="non-terminal residue" evidence="2">
    <location>
        <position position="319"/>
    </location>
</feature>
<protein>
    <recommendedName>
        <fullName evidence="4">Heterokaryon incompatibility domain-containing protein</fullName>
    </recommendedName>
</protein>
<dbReference type="Proteomes" id="UP001215598">
    <property type="component" value="Unassembled WGS sequence"/>
</dbReference>
<reference evidence="2" key="1">
    <citation type="submission" date="2023-03" db="EMBL/GenBank/DDBJ databases">
        <title>Massive genome expansion in bonnet fungi (Mycena s.s.) driven by repeated elements and novel gene families across ecological guilds.</title>
        <authorList>
            <consortium name="Lawrence Berkeley National Laboratory"/>
            <person name="Harder C.B."/>
            <person name="Miyauchi S."/>
            <person name="Viragh M."/>
            <person name="Kuo A."/>
            <person name="Thoen E."/>
            <person name="Andreopoulos B."/>
            <person name="Lu D."/>
            <person name="Skrede I."/>
            <person name="Drula E."/>
            <person name="Henrissat B."/>
            <person name="Morin E."/>
            <person name="Kohler A."/>
            <person name="Barry K."/>
            <person name="LaButti K."/>
            <person name="Morin E."/>
            <person name="Salamov A."/>
            <person name="Lipzen A."/>
            <person name="Mereny Z."/>
            <person name="Hegedus B."/>
            <person name="Baldrian P."/>
            <person name="Stursova M."/>
            <person name="Weitz H."/>
            <person name="Taylor A."/>
            <person name="Grigoriev I.V."/>
            <person name="Nagy L.G."/>
            <person name="Martin F."/>
            <person name="Kauserud H."/>
        </authorList>
    </citation>
    <scope>NUCLEOTIDE SEQUENCE</scope>
    <source>
        <strain evidence="2">CBHHK182m</strain>
    </source>
</reference>
<evidence type="ECO:0000313" key="3">
    <source>
        <dbReference type="Proteomes" id="UP001215598"/>
    </source>
</evidence>
<comment type="caution">
    <text evidence="2">The sequence shown here is derived from an EMBL/GenBank/DDBJ whole genome shotgun (WGS) entry which is preliminary data.</text>
</comment>
<gene>
    <name evidence="2" type="ORF">B0H16DRAFT_1034248</name>
</gene>